<dbReference type="EC" id="1.-.-.-" evidence="1"/>
<dbReference type="EMBL" id="JAWDIE010000003">
    <property type="protein sequence ID" value="MEJ7137417.1"/>
    <property type="molecule type" value="Genomic_DNA"/>
</dbReference>
<name>A0ACC6NZQ0_9BURK</name>
<reference evidence="1" key="1">
    <citation type="submission" date="2023-10" db="EMBL/GenBank/DDBJ databases">
        <title>Amphibacter perezi, gen. nov., sp. nov. a novel taxa of the family Comamonadaceae, class Betaproteobacteria isolated from the skin microbiota of Pelophylax perezi from different populations.</title>
        <authorList>
            <person name="Costa S."/>
            <person name="Proenca D.N."/>
            <person name="Lopes I."/>
            <person name="Morais P.V."/>
        </authorList>
    </citation>
    <scope>NUCLEOTIDE SEQUENCE</scope>
    <source>
        <strain evidence="1">SL12-8</strain>
    </source>
</reference>
<dbReference type="Proteomes" id="UP001364695">
    <property type="component" value="Unassembled WGS sequence"/>
</dbReference>
<protein>
    <submittedName>
        <fullName evidence="1">Quinol monooxygenase</fullName>
        <ecNumber evidence="1">1.-.-.-</ecNumber>
    </submittedName>
</protein>
<evidence type="ECO:0000313" key="2">
    <source>
        <dbReference type="Proteomes" id="UP001364695"/>
    </source>
</evidence>
<sequence length="102" mass="11448">MSIVRTAKITIDAAYLEEFKAALKEGVETSVRLEPGVKTLYATLSKAEPTQFTILEIYSDQEAYEAHIATPHFLKYKATTQHMVKSLELTDCVALVPEMKIK</sequence>
<evidence type="ECO:0000313" key="1">
    <source>
        <dbReference type="EMBL" id="MEJ7137417.1"/>
    </source>
</evidence>
<accession>A0ACC6NZQ0</accession>
<proteinExistence type="predicted"/>
<organism evidence="1 2">
    <name type="scientific">Amphibiibacter pelophylacis</name>
    <dbReference type="NCBI Taxonomy" id="1799477"/>
    <lineage>
        <taxon>Bacteria</taxon>
        <taxon>Pseudomonadati</taxon>
        <taxon>Pseudomonadota</taxon>
        <taxon>Betaproteobacteria</taxon>
        <taxon>Burkholderiales</taxon>
        <taxon>Sphaerotilaceae</taxon>
        <taxon>Amphibiibacter</taxon>
    </lineage>
</organism>
<keyword evidence="1" id="KW-0503">Monooxygenase</keyword>
<comment type="caution">
    <text evidence="1">The sequence shown here is derived from an EMBL/GenBank/DDBJ whole genome shotgun (WGS) entry which is preliminary data.</text>
</comment>
<keyword evidence="2" id="KW-1185">Reference proteome</keyword>
<gene>
    <name evidence="1" type="ORF">RV045_03095</name>
</gene>
<keyword evidence="1" id="KW-0560">Oxidoreductase</keyword>